<organism evidence="1 2">
    <name type="scientific">candidate division WWE3 bacterium GW2011_GWC1_41_7</name>
    <dbReference type="NCBI Taxonomy" id="1619119"/>
    <lineage>
        <taxon>Bacteria</taxon>
        <taxon>Katanobacteria</taxon>
    </lineage>
</organism>
<gene>
    <name evidence="1" type="ORF">UU77_C0032G0003</name>
</gene>
<dbReference type="AlphaFoldDB" id="A0A0G1A429"/>
<proteinExistence type="predicted"/>
<evidence type="ECO:0000313" key="2">
    <source>
        <dbReference type="Proteomes" id="UP000034507"/>
    </source>
</evidence>
<dbReference type="EMBL" id="LCBX01000032">
    <property type="protein sequence ID" value="KKS20098.1"/>
    <property type="molecule type" value="Genomic_DNA"/>
</dbReference>
<sequence length="95" mass="11251">MTNSTIDKARDLIRNKPYLAWSTKNYSELSPQGILESIISYGDWSDFMSITKLFGMDQSVRLFEEIKNKRRSNLRTQTANYFTKYFEKHAQRDTL</sequence>
<reference evidence="1 2" key="1">
    <citation type="journal article" date="2015" name="Nature">
        <title>rRNA introns, odd ribosomes, and small enigmatic genomes across a large radiation of phyla.</title>
        <authorList>
            <person name="Brown C.T."/>
            <person name="Hug L.A."/>
            <person name="Thomas B.C."/>
            <person name="Sharon I."/>
            <person name="Castelle C.J."/>
            <person name="Singh A."/>
            <person name="Wilkins M.J."/>
            <person name="Williams K.H."/>
            <person name="Banfield J.F."/>
        </authorList>
    </citation>
    <scope>NUCLEOTIDE SEQUENCE [LARGE SCALE GENOMIC DNA]</scope>
</reference>
<comment type="caution">
    <text evidence="1">The sequence shown here is derived from an EMBL/GenBank/DDBJ whole genome shotgun (WGS) entry which is preliminary data.</text>
</comment>
<name>A0A0G1A429_UNCKA</name>
<accession>A0A0G1A429</accession>
<dbReference type="Proteomes" id="UP000034507">
    <property type="component" value="Unassembled WGS sequence"/>
</dbReference>
<protein>
    <submittedName>
        <fullName evidence="1">Uncharacterized protein</fullName>
    </submittedName>
</protein>
<evidence type="ECO:0000313" key="1">
    <source>
        <dbReference type="EMBL" id="KKS20098.1"/>
    </source>
</evidence>